<proteinExistence type="predicted"/>
<dbReference type="WBParaSite" id="nRc.2.0.1.t12899-RA">
    <property type="protein sequence ID" value="nRc.2.0.1.t12899-RA"/>
    <property type="gene ID" value="nRc.2.0.1.g12899"/>
</dbReference>
<feature type="region of interest" description="Disordered" evidence="3">
    <location>
        <begin position="1"/>
        <end position="41"/>
    </location>
</feature>
<dbReference type="AlphaFoldDB" id="A0A915IGH4"/>
<evidence type="ECO:0000313" key="6">
    <source>
        <dbReference type="WBParaSite" id="nRc.2.0.1.t12899-RA"/>
    </source>
</evidence>
<keyword evidence="4" id="KW-0812">Transmembrane</keyword>
<dbReference type="GO" id="GO:0080008">
    <property type="term" value="C:Cul4-RING E3 ubiquitin ligase complex"/>
    <property type="evidence" value="ECO:0007669"/>
    <property type="project" value="TreeGrafter"/>
</dbReference>
<dbReference type="InterPro" id="IPR052254">
    <property type="entry name" value="CUL4-DDB1_E3_ligase_receptor"/>
</dbReference>
<organism evidence="5 6">
    <name type="scientific">Romanomermis culicivorax</name>
    <name type="common">Nematode worm</name>
    <dbReference type="NCBI Taxonomy" id="13658"/>
    <lineage>
        <taxon>Eukaryota</taxon>
        <taxon>Metazoa</taxon>
        <taxon>Ecdysozoa</taxon>
        <taxon>Nematoda</taxon>
        <taxon>Enoplea</taxon>
        <taxon>Dorylaimia</taxon>
        <taxon>Mermithida</taxon>
        <taxon>Mermithoidea</taxon>
        <taxon>Mermithidae</taxon>
        <taxon>Romanomermis</taxon>
    </lineage>
</organism>
<dbReference type="Pfam" id="PF23761">
    <property type="entry name" value="Beta-prop_DCAF4"/>
    <property type="match status" value="1"/>
</dbReference>
<accession>A0A915IGH4</accession>
<keyword evidence="2" id="KW-0677">Repeat</keyword>
<keyword evidence="5" id="KW-1185">Reference proteome</keyword>
<evidence type="ECO:0000256" key="1">
    <source>
        <dbReference type="ARBA" id="ARBA00022574"/>
    </source>
</evidence>
<keyword evidence="4" id="KW-1133">Transmembrane helix</keyword>
<reference evidence="6" key="1">
    <citation type="submission" date="2022-11" db="UniProtKB">
        <authorList>
            <consortium name="WormBaseParasite"/>
        </authorList>
    </citation>
    <scope>IDENTIFICATION</scope>
</reference>
<dbReference type="Proteomes" id="UP000887565">
    <property type="component" value="Unplaced"/>
</dbReference>
<feature type="transmembrane region" description="Helical" evidence="4">
    <location>
        <begin position="100"/>
        <end position="123"/>
    </location>
</feature>
<dbReference type="PANTHER" id="PTHR44472:SF1">
    <property type="entry name" value="DDB1 AND CUL4 ASSOCIATED FACTOR 4"/>
    <property type="match status" value="1"/>
</dbReference>
<sequence>MARNVGWHGPRAEKGAARPATRSHRATHNQLARAPLGPCGRSRRRRLRPTCCAARNVDTQLGGKTSLTINVVINSANGILDDQRRQRQAGVGRKTSTGSVVVAMVVVVVVVGVSNVVTVSFAAEWCRRWTENVDVDWVGGGRHGGRNCCRIILKFDGNLLFMGLRNNEILCSDLRLYHHRTVFTINQFSTCFLGIMRDENYLMSANFQGKVKLWDLRQKRVVQEFSGLKNSYTKTPVIFNEEETVAFA</sequence>
<dbReference type="Gene3D" id="2.130.10.10">
    <property type="entry name" value="YVTN repeat-like/Quinoprotein amine dehydrogenase"/>
    <property type="match status" value="1"/>
</dbReference>
<protein>
    <submittedName>
        <fullName evidence="6">Uncharacterized protein</fullName>
    </submittedName>
</protein>
<dbReference type="PANTHER" id="PTHR44472">
    <property type="entry name" value="DDB1- AND CUL4-ASSOCIATED FACTOR 4-RELATED"/>
    <property type="match status" value="1"/>
</dbReference>
<dbReference type="InterPro" id="IPR015943">
    <property type="entry name" value="WD40/YVTN_repeat-like_dom_sf"/>
</dbReference>
<evidence type="ECO:0000256" key="2">
    <source>
        <dbReference type="ARBA" id="ARBA00022737"/>
    </source>
</evidence>
<keyword evidence="4" id="KW-0472">Membrane</keyword>
<dbReference type="SUPFAM" id="SSF50978">
    <property type="entry name" value="WD40 repeat-like"/>
    <property type="match status" value="1"/>
</dbReference>
<name>A0A915IGH4_ROMCU</name>
<evidence type="ECO:0000313" key="5">
    <source>
        <dbReference type="Proteomes" id="UP000887565"/>
    </source>
</evidence>
<dbReference type="InterPro" id="IPR036322">
    <property type="entry name" value="WD40_repeat_dom_sf"/>
</dbReference>
<evidence type="ECO:0000256" key="4">
    <source>
        <dbReference type="SAM" id="Phobius"/>
    </source>
</evidence>
<keyword evidence="1" id="KW-0853">WD repeat</keyword>
<evidence type="ECO:0000256" key="3">
    <source>
        <dbReference type="SAM" id="MobiDB-lite"/>
    </source>
</evidence>